<reference evidence="1 2" key="1">
    <citation type="submission" date="2017-12" db="EMBL/GenBank/DDBJ databases">
        <title>Comparative genomics of Botrytis spp.</title>
        <authorList>
            <person name="Valero-Jimenez C.A."/>
            <person name="Tapia P."/>
            <person name="Veloso J."/>
            <person name="Silva-Moreno E."/>
            <person name="Staats M."/>
            <person name="Valdes J.H."/>
            <person name="Van Kan J.A.L."/>
        </authorList>
    </citation>
    <scope>NUCLEOTIDE SEQUENCE [LARGE SCALE GENOMIC DNA]</scope>
    <source>
        <strain evidence="1 2">MUCL435</strain>
    </source>
</reference>
<dbReference type="AlphaFoldDB" id="A0A4S8RAD7"/>
<dbReference type="EMBL" id="PQXL01000156">
    <property type="protein sequence ID" value="THV50304.1"/>
    <property type="molecule type" value="Genomic_DNA"/>
</dbReference>
<comment type="caution">
    <text evidence="1">The sequence shown here is derived from an EMBL/GenBank/DDBJ whole genome shotgun (WGS) entry which is preliminary data.</text>
</comment>
<protein>
    <submittedName>
        <fullName evidence="1">Uncharacterized protein</fullName>
    </submittedName>
</protein>
<proteinExistence type="predicted"/>
<dbReference type="Proteomes" id="UP000308671">
    <property type="component" value="Unassembled WGS sequence"/>
</dbReference>
<accession>A0A4S8RAD7</accession>
<name>A0A4S8RAD7_9HELO</name>
<gene>
    <name evidence="1" type="ORF">BGAL_0156g00120</name>
</gene>
<evidence type="ECO:0000313" key="2">
    <source>
        <dbReference type="Proteomes" id="UP000308671"/>
    </source>
</evidence>
<organism evidence="1 2">
    <name type="scientific">Botrytis galanthina</name>
    <dbReference type="NCBI Taxonomy" id="278940"/>
    <lineage>
        <taxon>Eukaryota</taxon>
        <taxon>Fungi</taxon>
        <taxon>Dikarya</taxon>
        <taxon>Ascomycota</taxon>
        <taxon>Pezizomycotina</taxon>
        <taxon>Leotiomycetes</taxon>
        <taxon>Helotiales</taxon>
        <taxon>Sclerotiniaceae</taxon>
        <taxon>Botrytis</taxon>
    </lineage>
</organism>
<evidence type="ECO:0000313" key="1">
    <source>
        <dbReference type="EMBL" id="THV50304.1"/>
    </source>
</evidence>
<sequence length="60" mass="7150">MAKQPYYPQLAFFCTDSKYGVMNDSVDNPSILPYKLRWLLYIRIPKWHFTRFSSLNMSVA</sequence>
<keyword evidence="2" id="KW-1185">Reference proteome</keyword>